<keyword evidence="1" id="KW-0812">Transmembrane</keyword>
<evidence type="ECO:0000259" key="2">
    <source>
        <dbReference type="Pfam" id="PF12883"/>
    </source>
</evidence>
<dbReference type="InterPro" id="IPR024289">
    <property type="entry name" value="DUF3828"/>
</dbReference>
<evidence type="ECO:0000313" key="3">
    <source>
        <dbReference type="EMBL" id="OGD68210.1"/>
    </source>
</evidence>
<comment type="caution">
    <text evidence="3">The sequence shown here is derived from an EMBL/GenBank/DDBJ whole genome shotgun (WGS) entry which is preliminary data.</text>
</comment>
<dbReference type="AlphaFoldDB" id="A0A1F5ELN6"/>
<dbReference type="Pfam" id="PF12883">
    <property type="entry name" value="DUF3828"/>
    <property type="match status" value="1"/>
</dbReference>
<keyword evidence="1" id="KW-1133">Transmembrane helix</keyword>
<reference evidence="3 4" key="1">
    <citation type="journal article" date="2016" name="Nat. Commun.">
        <title>Thousands of microbial genomes shed light on interconnected biogeochemical processes in an aquifer system.</title>
        <authorList>
            <person name="Anantharaman K."/>
            <person name="Brown C.T."/>
            <person name="Hug L.A."/>
            <person name="Sharon I."/>
            <person name="Castelle C.J."/>
            <person name="Probst A.J."/>
            <person name="Thomas B.C."/>
            <person name="Singh A."/>
            <person name="Wilkins M.J."/>
            <person name="Karaoz U."/>
            <person name="Brodie E.L."/>
            <person name="Williams K.H."/>
            <person name="Hubbard S.S."/>
            <person name="Banfield J.F."/>
        </authorList>
    </citation>
    <scope>NUCLEOTIDE SEQUENCE [LARGE SCALE GENOMIC DNA]</scope>
</reference>
<keyword evidence="1" id="KW-0472">Membrane</keyword>
<gene>
    <name evidence="3" type="ORF">A2811_01440</name>
</gene>
<evidence type="ECO:0000313" key="4">
    <source>
        <dbReference type="Proteomes" id="UP000186670"/>
    </source>
</evidence>
<name>A0A1F5ELN6_9BACT</name>
<protein>
    <recommendedName>
        <fullName evidence="2">DUF3828 domain-containing protein</fullName>
    </recommendedName>
</protein>
<feature type="domain" description="DUF3828" evidence="2">
    <location>
        <begin position="48"/>
        <end position="163"/>
    </location>
</feature>
<proteinExistence type="predicted"/>
<evidence type="ECO:0000256" key="1">
    <source>
        <dbReference type="SAM" id="Phobius"/>
    </source>
</evidence>
<sequence>MNTQKLFLTILIIIIGILAVGGGYYYINSKSNLNIEKKVVQENNIQNPEDILRDYYTNIIDHFNQKNEKDVSLESKFVTNGFIEKQKKDKNEIDEYCTQNNICMPINPFICAQDFPDDASNLDFKQISVNDNTAKFEVYIFQQPIVVYLVKDGEWKIDEINCNR</sequence>
<dbReference type="Gene3D" id="3.10.450.50">
    <property type="match status" value="1"/>
</dbReference>
<dbReference type="Proteomes" id="UP000186670">
    <property type="component" value="Unassembled WGS sequence"/>
</dbReference>
<feature type="transmembrane region" description="Helical" evidence="1">
    <location>
        <begin position="6"/>
        <end position="27"/>
    </location>
</feature>
<dbReference type="EMBL" id="MEZZ01000038">
    <property type="protein sequence ID" value="OGD68210.1"/>
    <property type="molecule type" value="Genomic_DNA"/>
</dbReference>
<accession>A0A1F5ELN6</accession>
<organism evidence="3 4">
    <name type="scientific">Candidatus Campbellbacteria bacterium RIFCSPHIGHO2_01_FULL_34_10</name>
    <dbReference type="NCBI Taxonomy" id="1797577"/>
    <lineage>
        <taxon>Bacteria</taxon>
        <taxon>Candidatus Campbelliibacteriota</taxon>
    </lineage>
</organism>